<dbReference type="EMBL" id="VWNA01000001">
    <property type="protein sequence ID" value="MQT12310.1"/>
    <property type="molecule type" value="Genomic_DNA"/>
</dbReference>
<protein>
    <recommendedName>
        <fullName evidence="4">Holin</fullName>
    </recommendedName>
</protein>
<evidence type="ECO:0008006" key="4">
    <source>
        <dbReference type="Google" id="ProtNLM"/>
    </source>
</evidence>
<proteinExistence type="predicted"/>
<name>A0A6A7XZR4_9HYPH</name>
<evidence type="ECO:0000313" key="2">
    <source>
        <dbReference type="EMBL" id="MQT12310.1"/>
    </source>
</evidence>
<gene>
    <name evidence="2" type="ORF">F0357_06465</name>
</gene>
<keyword evidence="1" id="KW-0472">Membrane</keyword>
<feature type="transmembrane region" description="Helical" evidence="1">
    <location>
        <begin position="50"/>
        <end position="72"/>
    </location>
</feature>
<evidence type="ECO:0000313" key="3">
    <source>
        <dbReference type="Proteomes" id="UP000332515"/>
    </source>
</evidence>
<dbReference type="RefSeq" id="WP_153479595.1">
    <property type="nucleotide sequence ID" value="NZ_VWNA01000001.1"/>
</dbReference>
<accession>A0A6A7XZR4</accession>
<organism evidence="2 3">
    <name type="scientific">Segnochrobactrum spirostomi</name>
    <dbReference type="NCBI Taxonomy" id="2608987"/>
    <lineage>
        <taxon>Bacteria</taxon>
        <taxon>Pseudomonadati</taxon>
        <taxon>Pseudomonadota</taxon>
        <taxon>Alphaproteobacteria</taxon>
        <taxon>Hyphomicrobiales</taxon>
        <taxon>Segnochrobactraceae</taxon>
        <taxon>Segnochrobactrum</taxon>
    </lineage>
</organism>
<keyword evidence="1" id="KW-1133">Transmembrane helix</keyword>
<comment type="caution">
    <text evidence="2">The sequence shown here is derived from an EMBL/GenBank/DDBJ whole genome shotgun (WGS) entry which is preliminary data.</text>
</comment>
<reference evidence="2 3" key="1">
    <citation type="submission" date="2019-09" db="EMBL/GenBank/DDBJ databases">
        <title>Segnochrobactrum spirostomi gen. nov., sp. nov., isolated from the ciliate Spirostomum cf. yagiui and description of a novel family, Segnochrobactraceae fam. nov. within the order Rhizobiales of the class Alphaproteobacteria.</title>
        <authorList>
            <person name="Akter S."/>
            <person name="Shazib S.U.A."/>
            <person name="Shin M.K."/>
        </authorList>
    </citation>
    <scope>NUCLEOTIDE SEQUENCE [LARGE SCALE GENOMIC DNA]</scope>
    <source>
        <strain evidence="2 3">Sp-1</strain>
    </source>
</reference>
<dbReference type="Proteomes" id="UP000332515">
    <property type="component" value="Unassembled WGS sequence"/>
</dbReference>
<evidence type="ECO:0000256" key="1">
    <source>
        <dbReference type="SAM" id="Phobius"/>
    </source>
</evidence>
<keyword evidence="3" id="KW-1185">Reference proteome</keyword>
<feature type="transmembrane region" description="Helical" evidence="1">
    <location>
        <begin position="24"/>
        <end position="44"/>
    </location>
</feature>
<keyword evidence="1" id="KW-0812">Transmembrane</keyword>
<dbReference type="AlphaFoldDB" id="A0A6A7XZR4"/>
<sequence length="89" mass="8479">MTNGGDVGDEAMLSGGKSPFASKGVWGGVLAILAALLPLLGPALGLDAPAQAEVIGVASSLGAAIGGAIAIWGRIAARRVVSARGIGSG</sequence>